<dbReference type="EMBL" id="JAJHUN010000011">
    <property type="protein sequence ID" value="KAJ4144745.1"/>
    <property type="molecule type" value="Genomic_DNA"/>
</dbReference>
<reference evidence="1" key="1">
    <citation type="journal article" date="2023" name="Access Microbiol">
        <title>De-novo genome assembly for Akanthomyces muscarius, a biocontrol agent of insect agricultural pests.</title>
        <authorList>
            <person name="Erdos Z."/>
            <person name="Studholme D.J."/>
            <person name="Raymond B."/>
            <person name="Sharma M."/>
        </authorList>
    </citation>
    <scope>NUCLEOTIDE SEQUENCE</scope>
    <source>
        <strain evidence="1">Ve6</strain>
    </source>
</reference>
<gene>
    <name evidence="1" type="ORF">LMH87_003616</name>
</gene>
<dbReference type="RefSeq" id="XP_056048415.1">
    <property type="nucleotide sequence ID" value="XM_056194714.1"/>
</dbReference>
<protein>
    <submittedName>
        <fullName evidence="1">Uncharacterized protein</fullName>
    </submittedName>
</protein>
<evidence type="ECO:0000313" key="2">
    <source>
        <dbReference type="Proteomes" id="UP001144673"/>
    </source>
</evidence>
<name>A0A9W8Q2X8_AKAMU</name>
<keyword evidence="2" id="KW-1185">Reference proteome</keyword>
<comment type="caution">
    <text evidence="1">The sequence shown here is derived from an EMBL/GenBank/DDBJ whole genome shotgun (WGS) entry which is preliminary data.</text>
</comment>
<organism evidence="1 2">
    <name type="scientific">Akanthomyces muscarius</name>
    <name type="common">Entomopathogenic fungus</name>
    <name type="synonym">Lecanicillium muscarium</name>
    <dbReference type="NCBI Taxonomy" id="2231603"/>
    <lineage>
        <taxon>Eukaryota</taxon>
        <taxon>Fungi</taxon>
        <taxon>Dikarya</taxon>
        <taxon>Ascomycota</taxon>
        <taxon>Pezizomycotina</taxon>
        <taxon>Sordariomycetes</taxon>
        <taxon>Hypocreomycetidae</taxon>
        <taxon>Hypocreales</taxon>
        <taxon>Cordycipitaceae</taxon>
        <taxon>Akanthomyces</taxon>
    </lineage>
</organism>
<evidence type="ECO:0000313" key="1">
    <source>
        <dbReference type="EMBL" id="KAJ4144745.1"/>
    </source>
</evidence>
<proteinExistence type="predicted"/>
<accession>A0A9W8Q2X8</accession>
<sequence>MSLQRTDKAKNSNHSLVLLSFIPSAGARPILPATRWPPIQPRRSFETPKILFSSEQLTQLKLSALHL</sequence>
<dbReference type="Proteomes" id="UP001144673">
    <property type="component" value="Chromosome 2"/>
</dbReference>
<dbReference type="AlphaFoldDB" id="A0A9W8Q2X8"/>
<dbReference type="KEGG" id="amus:LMH87_003616"/>
<dbReference type="GeneID" id="80890775"/>